<feature type="compositionally biased region" description="Polar residues" evidence="6">
    <location>
        <begin position="168"/>
        <end position="178"/>
    </location>
</feature>
<feature type="domain" description="BHLH" evidence="7">
    <location>
        <begin position="393"/>
        <end position="444"/>
    </location>
</feature>
<keyword evidence="5" id="KW-0539">Nucleus</keyword>
<organism evidence="8 9">
    <name type="scientific">Jimgerdemannia flammicorona</name>
    <dbReference type="NCBI Taxonomy" id="994334"/>
    <lineage>
        <taxon>Eukaryota</taxon>
        <taxon>Fungi</taxon>
        <taxon>Fungi incertae sedis</taxon>
        <taxon>Mucoromycota</taxon>
        <taxon>Mucoromycotina</taxon>
        <taxon>Endogonomycetes</taxon>
        <taxon>Endogonales</taxon>
        <taxon>Endogonaceae</taxon>
        <taxon>Jimgerdemannia</taxon>
    </lineage>
</organism>
<proteinExistence type="predicted"/>
<evidence type="ECO:0000256" key="3">
    <source>
        <dbReference type="ARBA" id="ARBA00023125"/>
    </source>
</evidence>
<dbReference type="CDD" id="cd11404">
    <property type="entry name" value="bHLHzip_Mlx_like"/>
    <property type="match status" value="1"/>
</dbReference>
<dbReference type="AlphaFoldDB" id="A0A433A0H3"/>
<keyword evidence="4" id="KW-0804">Transcription</keyword>
<dbReference type="InterPro" id="IPR036638">
    <property type="entry name" value="HLH_DNA-bd_sf"/>
</dbReference>
<evidence type="ECO:0000256" key="2">
    <source>
        <dbReference type="ARBA" id="ARBA00023015"/>
    </source>
</evidence>
<feature type="region of interest" description="Disordered" evidence="6">
    <location>
        <begin position="168"/>
        <end position="222"/>
    </location>
</feature>
<evidence type="ECO:0000256" key="1">
    <source>
        <dbReference type="ARBA" id="ARBA00004123"/>
    </source>
</evidence>
<feature type="compositionally biased region" description="Acidic residues" evidence="6">
    <location>
        <begin position="661"/>
        <end position="675"/>
    </location>
</feature>
<evidence type="ECO:0000259" key="7">
    <source>
        <dbReference type="PROSITE" id="PS50888"/>
    </source>
</evidence>
<dbReference type="Pfam" id="PF00010">
    <property type="entry name" value="HLH"/>
    <property type="match status" value="1"/>
</dbReference>
<dbReference type="GO" id="GO:0005634">
    <property type="term" value="C:nucleus"/>
    <property type="evidence" value="ECO:0007669"/>
    <property type="project" value="UniProtKB-SubCell"/>
</dbReference>
<dbReference type="GO" id="GO:0046983">
    <property type="term" value="F:protein dimerization activity"/>
    <property type="evidence" value="ECO:0007669"/>
    <property type="project" value="InterPro"/>
</dbReference>
<dbReference type="Gene3D" id="4.10.280.10">
    <property type="entry name" value="Helix-loop-helix DNA-binding domain"/>
    <property type="match status" value="1"/>
</dbReference>
<feature type="compositionally biased region" description="Low complexity" evidence="6">
    <location>
        <begin position="260"/>
        <end position="270"/>
    </location>
</feature>
<evidence type="ECO:0000256" key="5">
    <source>
        <dbReference type="ARBA" id="ARBA00023242"/>
    </source>
</evidence>
<evidence type="ECO:0000313" key="8">
    <source>
        <dbReference type="EMBL" id="RUO96247.1"/>
    </source>
</evidence>
<sequence length="737" mass="78794">MDPSMATQRSSSSTSMPLAADPLMSAHSWAANKQHNLNFASAFANPSGMELDQNAVSNAWWFDDVGSSGQQTFAPGEILQEPVPFEDFQFNFGLDPGFSIPLPLDIPPPPFPDPLLPAGMPSSALNSPSLTMATISNHPLLNENDQKLFTNFLDGLFDQDFVFDPQLPSNLPTLQTGDLQLGERRDSLDTGASQWEPQPKRRRSEGMVMPSLPQPAIPISTPSSMMMMPAPYGHARSQTMPNASMSHVTKDNQLQYAVPQQQQQQQQAAAGSSPQNVPTKRKNTSEQIVETEDRATPRKTAATPSPSTARNTQANQQATQAKNNTPASSTPTTMATLPTIKTEPSPLSQSNITSPDGDEAGSEEDDDEAMSPSSGNGNSTKRKPYKELLTEEEKRANHIQSEQKRRNTIRAGFRDLTDLVPTLKNVNNSKSTILFKAVEYIRYLERRNRGLREKVGGLEMRVEMEGRSHGAGGGANGNNGNSMGGAGGNGGNHRRGAGAGGNGGNANGGAGMGGGKRTMGLMSNGGATNGYYPAHHHQLNATINSMAGKPYPHHPQVHYASAQPQHPGGGYQQIRYNESAAAVLVAVAAAQAAAQAAVANAVRTPEAGQDMERRNNGLHLLYTAQQYPHGNQQQQQRIGSNSQPAASYYAGTATSLTIPADNEEEEDEDDEDDEGKEGIDSGYSESGERELGNATMRQSVARNIAANKAKTTTKTAESVMMMNAGRDLNMGVAAVSS</sequence>
<evidence type="ECO:0000256" key="4">
    <source>
        <dbReference type="ARBA" id="ARBA00023163"/>
    </source>
</evidence>
<dbReference type="GO" id="GO:0000978">
    <property type="term" value="F:RNA polymerase II cis-regulatory region sequence-specific DNA binding"/>
    <property type="evidence" value="ECO:0007669"/>
    <property type="project" value="TreeGrafter"/>
</dbReference>
<feature type="region of interest" description="Disordered" evidence="6">
    <location>
        <begin position="654"/>
        <end position="713"/>
    </location>
</feature>
<dbReference type="InterPro" id="IPR052207">
    <property type="entry name" value="Max-like/E-box_TFs"/>
</dbReference>
<protein>
    <recommendedName>
        <fullName evidence="7">BHLH domain-containing protein</fullName>
    </recommendedName>
</protein>
<dbReference type="GO" id="GO:0000981">
    <property type="term" value="F:DNA-binding transcription factor activity, RNA polymerase II-specific"/>
    <property type="evidence" value="ECO:0007669"/>
    <property type="project" value="TreeGrafter"/>
</dbReference>
<dbReference type="PROSITE" id="PS50888">
    <property type="entry name" value="BHLH"/>
    <property type="match status" value="1"/>
</dbReference>
<name>A0A433A0H3_9FUNG</name>
<dbReference type="EMBL" id="RBNI01022438">
    <property type="protein sequence ID" value="RUO96247.1"/>
    <property type="molecule type" value="Genomic_DNA"/>
</dbReference>
<keyword evidence="9" id="KW-1185">Reference proteome</keyword>
<feature type="compositionally biased region" description="Acidic residues" evidence="6">
    <location>
        <begin position="356"/>
        <end position="369"/>
    </location>
</feature>
<gene>
    <name evidence="8" type="ORF">BC936DRAFT_142354</name>
</gene>
<keyword evidence="2" id="KW-0805">Transcription regulation</keyword>
<feature type="region of interest" description="Disordered" evidence="6">
    <location>
        <begin position="467"/>
        <end position="508"/>
    </location>
</feature>
<dbReference type="PANTHER" id="PTHR15741:SF27">
    <property type="entry name" value="TRANSCRIPTION FACTOR AP-4"/>
    <property type="match status" value="1"/>
</dbReference>
<accession>A0A433A0H3</accession>
<comment type="subcellular location">
    <subcellularLocation>
        <location evidence="1">Nucleus</location>
    </subcellularLocation>
</comment>
<evidence type="ECO:0000313" key="9">
    <source>
        <dbReference type="Proteomes" id="UP000268093"/>
    </source>
</evidence>
<dbReference type="SUPFAM" id="SSF47459">
    <property type="entry name" value="HLH, helix-loop-helix DNA-binding domain"/>
    <property type="match status" value="1"/>
</dbReference>
<dbReference type="PANTHER" id="PTHR15741">
    <property type="entry name" value="BASIC HELIX-LOOP-HELIX ZIP TRANSCRIPTION FACTOR"/>
    <property type="match status" value="1"/>
</dbReference>
<feature type="compositionally biased region" description="Gly residues" evidence="6">
    <location>
        <begin position="469"/>
        <end position="508"/>
    </location>
</feature>
<keyword evidence="3" id="KW-0238">DNA-binding</keyword>
<reference evidence="8 9" key="1">
    <citation type="journal article" date="2018" name="New Phytol.">
        <title>Phylogenomics of Endogonaceae and evolution of mycorrhizas within Mucoromycota.</title>
        <authorList>
            <person name="Chang Y."/>
            <person name="Desiro A."/>
            <person name="Na H."/>
            <person name="Sandor L."/>
            <person name="Lipzen A."/>
            <person name="Clum A."/>
            <person name="Barry K."/>
            <person name="Grigoriev I.V."/>
            <person name="Martin F.M."/>
            <person name="Stajich J.E."/>
            <person name="Smith M.E."/>
            <person name="Bonito G."/>
            <person name="Spatafora J.W."/>
        </authorList>
    </citation>
    <scope>NUCLEOTIDE SEQUENCE [LARGE SCALE GENOMIC DNA]</scope>
    <source>
        <strain evidence="8 9">GMNB39</strain>
    </source>
</reference>
<feature type="region of interest" description="Disordered" evidence="6">
    <location>
        <begin position="257"/>
        <end position="384"/>
    </location>
</feature>
<dbReference type="SMART" id="SM00353">
    <property type="entry name" value="HLH"/>
    <property type="match status" value="1"/>
</dbReference>
<dbReference type="Proteomes" id="UP000268093">
    <property type="component" value="Unassembled WGS sequence"/>
</dbReference>
<dbReference type="InterPro" id="IPR011598">
    <property type="entry name" value="bHLH_dom"/>
</dbReference>
<feature type="compositionally biased region" description="Polar residues" evidence="6">
    <location>
        <begin position="345"/>
        <end position="354"/>
    </location>
</feature>
<evidence type="ECO:0000256" key="6">
    <source>
        <dbReference type="SAM" id="MobiDB-lite"/>
    </source>
</evidence>
<dbReference type="OrthoDB" id="5778525at2759"/>
<comment type="caution">
    <text evidence="8">The sequence shown here is derived from an EMBL/GenBank/DDBJ whole genome shotgun (WGS) entry which is preliminary data.</text>
</comment>
<feature type="compositionally biased region" description="Low complexity" evidence="6">
    <location>
        <begin position="308"/>
        <end position="339"/>
    </location>
</feature>